<gene>
    <name evidence="1" type="ORF">RM553_05470</name>
</gene>
<accession>A0ABU3C7G1</accession>
<name>A0ABU3C7G1_9FLAO</name>
<sequence length="394" mass="45557">MIIVEEVSKEIIDKKIRLSCKFTDNGVEDILWFETSIENEVYLNTNICDSFFVVLFLRSIHTKQDIYLKSPVSRRLLYGVENYLVDILIMMNPGYRRINIDAPISEKTFPEANGIATAMSLGIDSFYTLAKNNKGHNPVTHLTLYNAGAFGTNGGKEARKLFYSIINQAKALADHLQMPLIWVDTNLNEILDRPFVPTHTFRNLACSLLFQNIFKTYYYSSGHNIKDFRVDPSDTANYDLIIAVALSSNSLNFEIFGLMANRVEKTKEIMNYKPAQDHLNVCIVTTEYDHVKIQDNKIKNCSNCYKCVRTMLALDIAGKLEPFSNVFDIYHFKTNKNKFLAETIYHYLRSKNTFSAEILNECKKQNYKIPPRTYYHLLLRCFHPIKQRLNIPTK</sequence>
<protein>
    <submittedName>
        <fullName evidence="1">Uncharacterized protein</fullName>
    </submittedName>
</protein>
<dbReference type="RefSeq" id="WP_311533950.1">
    <property type="nucleotide sequence ID" value="NZ_JAVRHQ010000004.1"/>
</dbReference>
<dbReference type="Proteomes" id="UP001262889">
    <property type="component" value="Unassembled WGS sequence"/>
</dbReference>
<dbReference type="EMBL" id="JAVRHQ010000004">
    <property type="protein sequence ID" value="MDT0642278.1"/>
    <property type="molecule type" value="Genomic_DNA"/>
</dbReference>
<evidence type="ECO:0000313" key="2">
    <source>
        <dbReference type="Proteomes" id="UP001262889"/>
    </source>
</evidence>
<comment type="caution">
    <text evidence="1">The sequence shown here is derived from an EMBL/GenBank/DDBJ whole genome shotgun (WGS) entry which is preliminary data.</text>
</comment>
<organism evidence="1 2">
    <name type="scientific">Autumnicola tepida</name>
    <dbReference type="NCBI Taxonomy" id="3075595"/>
    <lineage>
        <taxon>Bacteria</taxon>
        <taxon>Pseudomonadati</taxon>
        <taxon>Bacteroidota</taxon>
        <taxon>Flavobacteriia</taxon>
        <taxon>Flavobacteriales</taxon>
        <taxon>Flavobacteriaceae</taxon>
        <taxon>Autumnicola</taxon>
    </lineage>
</organism>
<evidence type="ECO:0000313" key="1">
    <source>
        <dbReference type="EMBL" id="MDT0642278.1"/>
    </source>
</evidence>
<keyword evidence="2" id="KW-1185">Reference proteome</keyword>
<reference evidence="1 2" key="1">
    <citation type="submission" date="2023-09" db="EMBL/GenBank/DDBJ databases">
        <authorList>
            <person name="Rey-Velasco X."/>
        </authorList>
    </citation>
    <scope>NUCLEOTIDE SEQUENCE [LARGE SCALE GENOMIC DNA]</scope>
    <source>
        <strain evidence="1 2">F363</strain>
    </source>
</reference>
<proteinExistence type="predicted"/>